<name>A0ABN1N9R2_9PSEU</name>
<gene>
    <name evidence="4" type="primary">dapA_5</name>
    <name evidence="4" type="ORF">GCM10009559_62480</name>
</gene>
<reference evidence="4 5" key="1">
    <citation type="journal article" date="2019" name="Int. J. Syst. Evol. Microbiol.">
        <title>The Global Catalogue of Microorganisms (GCM) 10K type strain sequencing project: providing services to taxonomists for standard genome sequencing and annotation.</title>
        <authorList>
            <consortium name="The Broad Institute Genomics Platform"/>
            <consortium name="The Broad Institute Genome Sequencing Center for Infectious Disease"/>
            <person name="Wu L."/>
            <person name="Ma J."/>
        </authorList>
    </citation>
    <scope>NUCLEOTIDE SEQUENCE [LARGE SCALE GENOMIC DNA]</scope>
    <source>
        <strain evidence="4 5">JCM 11117</strain>
    </source>
</reference>
<dbReference type="InterPro" id="IPR013785">
    <property type="entry name" value="Aldolase_TIM"/>
</dbReference>
<sequence length="308" mass="32675">MKLTGVIPACILPMHPDGSIDETAYAAHLEQLVSTPGVRGVTCNGHAAEVSTLSREERRRAVEIAVATVAGRAPVICGIHARDHREAVAYAGDARAAGADALLVLPPDSLAHDADPAAALRHFEHVAGAVPLPLVAFVYPEFTGMQYGAQLLERICTLDAVVAIKEWSLDIRVYERNLGIARSAGHEITMLSSFSTNLLPTLALGADGILSGHGSVVAGLQARLFDAVAAGDLAGAREVYGRLQTLTAVVYRDPMPNMYARMKEQLVMLGAELTPTVRAPLVPVTERERADLRRALSEADLLPAGARS</sequence>
<keyword evidence="5" id="KW-1185">Reference proteome</keyword>
<proteinExistence type="inferred from homology"/>
<dbReference type="SUPFAM" id="SSF51569">
    <property type="entry name" value="Aldolase"/>
    <property type="match status" value="1"/>
</dbReference>
<accession>A0ABN1N9R2</accession>
<evidence type="ECO:0000256" key="2">
    <source>
        <dbReference type="ARBA" id="ARBA00023239"/>
    </source>
</evidence>
<organism evidence="4 5">
    <name type="scientific">Pseudonocardia zijingensis</name>
    <dbReference type="NCBI Taxonomy" id="153376"/>
    <lineage>
        <taxon>Bacteria</taxon>
        <taxon>Bacillati</taxon>
        <taxon>Actinomycetota</taxon>
        <taxon>Actinomycetes</taxon>
        <taxon>Pseudonocardiales</taxon>
        <taxon>Pseudonocardiaceae</taxon>
        <taxon>Pseudonocardia</taxon>
    </lineage>
</organism>
<comment type="similarity">
    <text evidence="1 3">Belongs to the DapA family.</text>
</comment>
<dbReference type="Proteomes" id="UP001499967">
    <property type="component" value="Unassembled WGS sequence"/>
</dbReference>
<dbReference type="EMBL" id="BAAAHP010000201">
    <property type="protein sequence ID" value="GAA0898958.1"/>
    <property type="molecule type" value="Genomic_DNA"/>
</dbReference>
<evidence type="ECO:0000256" key="3">
    <source>
        <dbReference type="PIRNR" id="PIRNR001365"/>
    </source>
</evidence>
<dbReference type="PRINTS" id="PR00146">
    <property type="entry name" value="DHPICSNTHASE"/>
</dbReference>
<dbReference type="SMART" id="SM01130">
    <property type="entry name" value="DHDPS"/>
    <property type="match status" value="1"/>
</dbReference>
<dbReference type="InterPro" id="IPR002220">
    <property type="entry name" value="DapA-like"/>
</dbReference>
<dbReference type="Gene3D" id="3.20.20.70">
    <property type="entry name" value="Aldolase class I"/>
    <property type="match status" value="1"/>
</dbReference>
<evidence type="ECO:0000313" key="4">
    <source>
        <dbReference type="EMBL" id="GAA0898958.1"/>
    </source>
</evidence>
<evidence type="ECO:0000256" key="1">
    <source>
        <dbReference type="ARBA" id="ARBA00007592"/>
    </source>
</evidence>
<dbReference type="CDD" id="cd00408">
    <property type="entry name" value="DHDPS-like"/>
    <property type="match status" value="1"/>
</dbReference>
<keyword evidence="2 3" id="KW-0456">Lyase</keyword>
<comment type="caution">
    <text evidence="4">The sequence shown here is derived from an EMBL/GenBank/DDBJ whole genome shotgun (WGS) entry which is preliminary data.</text>
</comment>
<protein>
    <submittedName>
        <fullName evidence="4">4-hydroxy-tetrahydrodipicolinate synthase</fullName>
    </submittedName>
</protein>
<dbReference type="PANTHER" id="PTHR12128">
    <property type="entry name" value="DIHYDRODIPICOLINATE SYNTHASE"/>
    <property type="match status" value="1"/>
</dbReference>
<dbReference type="PIRSF" id="PIRSF001365">
    <property type="entry name" value="DHDPS"/>
    <property type="match status" value="1"/>
</dbReference>
<evidence type="ECO:0000313" key="5">
    <source>
        <dbReference type="Proteomes" id="UP001499967"/>
    </source>
</evidence>
<dbReference type="Pfam" id="PF00701">
    <property type="entry name" value="DHDPS"/>
    <property type="match status" value="1"/>
</dbReference>
<dbReference type="PANTHER" id="PTHR12128:SF66">
    <property type="entry name" value="4-HYDROXY-2-OXOGLUTARATE ALDOLASE, MITOCHONDRIAL"/>
    <property type="match status" value="1"/>
</dbReference>
<dbReference type="RefSeq" id="WP_343945279.1">
    <property type="nucleotide sequence ID" value="NZ_BAAAHP010000201.1"/>
</dbReference>